<name>A0AAU9VTA8_9CNID</name>
<feature type="region of interest" description="Disordered" evidence="1">
    <location>
        <begin position="14"/>
        <end position="64"/>
    </location>
</feature>
<comment type="caution">
    <text evidence="2">The sequence shown here is derived from an EMBL/GenBank/DDBJ whole genome shotgun (WGS) entry which is preliminary data.</text>
</comment>
<feature type="region of interest" description="Disordered" evidence="1">
    <location>
        <begin position="84"/>
        <end position="114"/>
    </location>
</feature>
<dbReference type="Proteomes" id="UP001159428">
    <property type="component" value="Unassembled WGS sequence"/>
</dbReference>
<dbReference type="EMBL" id="CALNXJ010000002">
    <property type="protein sequence ID" value="CAH3034083.1"/>
    <property type="molecule type" value="Genomic_DNA"/>
</dbReference>
<sequence>MLSEPDISKWNLLTQISSQSLSPPPADKQCKSNENSPVMARRKRNNSGSSSSSTSSGVSSGSDTSSVPKNFLFSLPRSQFAGLPIGCRSPRLRKSRGGVSRRPSPPKSPSNRSAHAGCIIRVSIDGQTVNQLSPKIRASINLFKFLIMKVSLSELVIPDNANVYYALNSSIRIFAVQTQEKGR</sequence>
<gene>
    <name evidence="2" type="ORF">PMEA_00010470</name>
</gene>
<evidence type="ECO:0000256" key="1">
    <source>
        <dbReference type="SAM" id="MobiDB-lite"/>
    </source>
</evidence>
<feature type="compositionally biased region" description="Low complexity" evidence="1">
    <location>
        <begin position="47"/>
        <end position="64"/>
    </location>
</feature>
<accession>A0AAU9VTA8</accession>
<organism evidence="2 3">
    <name type="scientific">Pocillopora meandrina</name>
    <dbReference type="NCBI Taxonomy" id="46732"/>
    <lineage>
        <taxon>Eukaryota</taxon>
        <taxon>Metazoa</taxon>
        <taxon>Cnidaria</taxon>
        <taxon>Anthozoa</taxon>
        <taxon>Hexacorallia</taxon>
        <taxon>Scleractinia</taxon>
        <taxon>Astrocoeniina</taxon>
        <taxon>Pocilloporidae</taxon>
        <taxon>Pocillopora</taxon>
    </lineage>
</organism>
<keyword evidence="3" id="KW-1185">Reference proteome</keyword>
<proteinExistence type="predicted"/>
<dbReference type="AlphaFoldDB" id="A0AAU9VTA8"/>
<reference evidence="2 3" key="1">
    <citation type="submission" date="2022-05" db="EMBL/GenBank/DDBJ databases">
        <authorList>
            <consortium name="Genoscope - CEA"/>
            <person name="William W."/>
        </authorList>
    </citation>
    <scope>NUCLEOTIDE SEQUENCE [LARGE SCALE GENOMIC DNA]</scope>
</reference>
<evidence type="ECO:0000313" key="3">
    <source>
        <dbReference type="Proteomes" id="UP001159428"/>
    </source>
</evidence>
<evidence type="ECO:0000313" key="2">
    <source>
        <dbReference type="EMBL" id="CAH3034083.1"/>
    </source>
</evidence>
<protein>
    <submittedName>
        <fullName evidence="2">Uncharacterized protein</fullName>
    </submittedName>
</protein>